<reference evidence="2 3" key="1">
    <citation type="journal article" date="2012" name="J. Bacteriol.">
        <title>De Novo Genome Project of Cupriavidus basilensis OR16.</title>
        <authorList>
            <person name="Cserhati M."/>
            <person name="Kriszt B."/>
            <person name="Szoboszlay S."/>
            <person name="Toth A."/>
            <person name="Szabo I."/>
            <person name="Tancsics A."/>
            <person name="Nagy I."/>
            <person name="Horvath B."/>
            <person name="Nagy I."/>
            <person name="Kukolya J."/>
        </authorList>
    </citation>
    <scope>NUCLEOTIDE SEQUENCE [LARGE SCALE GENOMIC DNA]</scope>
    <source>
        <strain evidence="2 3">OR16</strain>
    </source>
</reference>
<comment type="caution">
    <text evidence="2">The sequence shown here is derived from an EMBL/GenBank/DDBJ whole genome shotgun (WGS) entry which is preliminary data.</text>
</comment>
<dbReference type="GO" id="GO:0003824">
    <property type="term" value="F:catalytic activity"/>
    <property type="evidence" value="ECO:0007669"/>
    <property type="project" value="UniProtKB-ARBA"/>
</dbReference>
<accession>H1SI42</accession>
<proteinExistence type="predicted"/>
<dbReference type="EMBL" id="AHJE01000183">
    <property type="protein sequence ID" value="EHP37809.1"/>
    <property type="molecule type" value="Genomic_DNA"/>
</dbReference>
<name>H1SI42_9BURK</name>
<evidence type="ECO:0000313" key="2">
    <source>
        <dbReference type="EMBL" id="EHP37809.1"/>
    </source>
</evidence>
<dbReference type="RefSeq" id="WP_006164342.1">
    <property type="nucleotide sequence ID" value="NZ_AHJE01000183.1"/>
</dbReference>
<dbReference type="AlphaFoldDB" id="H1SI42"/>
<dbReference type="Pfam" id="PF13332">
    <property type="entry name" value="Fil_haemagg_2"/>
    <property type="match status" value="1"/>
</dbReference>
<dbReference type="Proteomes" id="UP000005808">
    <property type="component" value="Unassembled WGS sequence"/>
</dbReference>
<evidence type="ECO:0000313" key="3">
    <source>
        <dbReference type="Proteomes" id="UP000005808"/>
    </source>
</evidence>
<gene>
    <name evidence="2" type="ORF">OR16_40784</name>
</gene>
<feature type="region of interest" description="Disordered" evidence="1">
    <location>
        <begin position="1"/>
        <end position="23"/>
    </location>
</feature>
<organism evidence="2 3">
    <name type="scientific">Cupriavidus basilensis OR16</name>
    <dbReference type="NCBI Taxonomy" id="1127483"/>
    <lineage>
        <taxon>Bacteria</taxon>
        <taxon>Pseudomonadati</taxon>
        <taxon>Pseudomonadota</taxon>
        <taxon>Betaproteobacteria</taxon>
        <taxon>Burkholderiales</taxon>
        <taxon>Burkholderiaceae</taxon>
        <taxon>Cupriavidus</taxon>
    </lineage>
</organism>
<protein>
    <submittedName>
        <fullName evidence="2">Uncharacterized protein</fullName>
    </submittedName>
</protein>
<evidence type="ECO:0000256" key="1">
    <source>
        <dbReference type="SAM" id="MobiDB-lite"/>
    </source>
</evidence>
<dbReference type="PATRIC" id="fig|1127483.3.peg.8104"/>
<feature type="compositionally biased region" description="Basic and acidic residues" evidence="1">
    <location>
        <begin position="1"/>
        <end position="10"/>
    </location>
</feature>
<feature type="region of interest" description="Disordered" evidence="1">
    <location>
        <begin position="426"/>
        <end position="456"/>
    </location>
</feature>
<dbReference type="InterPro" id="IPR025157">
    <property type="entry name" value="Hemagglutinin_rpt"/>
</dbReference>
<sequence length="896" mass="91536">MQSVDKRDLSTRAAASTIGSTGGDVTLVAGNHYQQTGSQVLAPKGDIDIHAKKVDIVEARETGRSTEESKFRQSGLTVAVTAPVISAIQTAQQMKSASSQTSDPRMKALAGVATGMAAKNAADAVQADPKAAGGLNIAITVGGSKSDSKSTMASDTAAGSTVAAGGNVRISATGVGQDSDITVRGSNISAGGNAHLKADGDIALLAAQNTVEIDRKSSSASGGVGVAISVGQGGVALGITASASGSRGKGEGKDVTWTNTHVNAGERLTLESGGDTTLRGAVAGGKQVVADVGGNLNIESLQDNSTFKSCDQSIGGSITVGAGFSGSVNASQQKINSNYASVTEQSGIKAGDGGFDVKVKGNTDLKGAVIASTDKAVQDGLNKLTTGTLTTSDIENRAEYKASSVSLGGGYSQGGGGMKEVARYGDGPGTTPAGVGTDQQGKAATGGQVPGTTLPSKGNFSATAPIALAASGKSSSTTHSGISGGTVTITDAAGQQALTGQTVEERLATLNRDAFTGKDGSNALKPIFNEQEIKAGFEIVGALQRETGTFLDNRAKESTAAKQALDQELAKPESERDPSRIAELQQRMNDSGIWAPGGTGRQVLTALAAAAGGNVTGASSQFAQNLVVNYLQQQGAGYIGKLVKDGTLTEGSPLHAALHALVACAGAAASSQNCGSGAFGTATSSLLTNLFTDTPDENPEDKEAKRNLLASIVTGIAASGGLDVASVTNSALAAIDNNYLTAPQIDSWVTEVKVCQALGRDCGEVIKKYEDLSIKQQEELVSYCASNPETCEKKYGSVLADSVLVREAIDRALGEKTPLKMVYDLSALVMHQNAMRKVPYRVQNMRSGYRSSMDGLQRSHSLLQARFLPPLEGLGRCQREIPGNGAFRRMSPQSFR</sequence>